<evidence type="ECO:0000256" key="5">
    <source>
        <dbReference type="ARBA" id="ARBA00047754"/>
    </source>
</evidence>
<protein>
    <recommendedName>
        <fullName evidence="2">ribonucleoside-diphosphate reductase</fullName>
        <ecNumber evidence="2">1.17.4.1</ecNumber>
    </recommendedName>
</protein>
<dbReference type="Pfam" id="PF12637">
    <property type="entry name" value="TSCPD"/>
    <property type="match status" value="1"/>
</dbReference>
<dbReference type="InterPro" id="IPR024434">
    <property type="entry name" value="TSCPD_dom"/>
</dbReference>
<proteinExistence type="inferred from homology"/>
<dbReference type="InterPro" id="IPR023806">
    <property type="entry name" value="CHP03905"/>
</dbReference>
<sequence length="100" mass="10861">MSEGLQSLDLNSMKTQQPQDDTITFVPQGVCSKLIQFKVKDGCLHDVHFTGGCPGNLEGIGKLIEGMPLNVVANRLKGIRCGRKATSCPDQLVQAIEPYM</sequence>
<evidence type="ECO:0000313" key="7">
    <source>
        <dbReference type="EMBL" id="SKA71291.1"/>
    </source>
</evidence>
<reference evidence="7 8" key="1">
    <citation type="submission" date="2017-02" db="EMBL/GenBank/DDBJ databases">
        <authorList>
            <person name="Peterson S.W."/>
        </authorList>
    </citation>
    <scope>NUCLEOTIDE SEQUENCE [LARGE SCALE GENOMIC DNA]</scope>
    <source>
        <strain evidence="7 8">DSM 18034</strain>
    </source>
</reference>
<evidence type="ECO:0000256" key="4">
    <source>
        <dbReference type="ARBA" id="ARBA00022741"/>
    </source>
</evidence>
<evidence type="ECO:0000313" key="8">
    <source>
        <dbReference type="Proteomes" id="UP000189733"/>
    </source>
</evidence>
<comment type="catalytic activity">
    <reaction evidence="5">
        <text>a 2'-deoxyribonucleoside 5'-diphosphate + [thioredoxin]-disulfide + H2O = a ribonucleoside 5'-diphosphate + [thioredoxin]-dithiol</text>
        <dbReference type="Rhea" id="RHEA:23252"/>
        <dbReference type="Rhea" id="RHEA-COMP:10698"/>
        <dbReference type="Rhea" id="RHEA-COMP:10700"/>
        <dbReference type="ChEBI" id="CHEBI:15377"/>
        <dbReference type="ChEBI" id="CHEBI:29950"/>
        <dbReference type="ChEBI" id="CHEBI:50058"/>
        <dbReference type="ChEBI" id="CHEBI:57930"/>
        <dbReference type="ChEBI" id="CHEBI:73316"/>
        <dbReference type="EC" id="1.17.4.1"/>
    </reaction>
</comment>
<name>A0A1T4W3I5_9BACT</name>
<dbReference type="EMBL" id="FUYA01000004">
    <property type="protein sequence ID" value="SKA71291.1"/>
    <property type="molecule type" value="Genomic_DNA"/>
</dbReference>
<evidence type="ECO:0000256" key="3">
    <source>
        <dbReference type="ARBA" id="ARBA00022634"/>
    </source>
</evidence>
<evidence type="ECO:0000256" key="1">
    <source>
        <dbReference type="ARBA" id="ARBA00007405"/>
    </source>
</evidence>
<dbReference type="GO" id="GO:0071897">
    <property type="term" value="P:DNA biosynthetic process"/>
    <property type="evidence" value="ECO:0007669"/>
    <property type="project" value="UniProtKB-KW"/>
</dbReference>
<keyword evidence="3" id="KW-0237">DNA synthesis</keyword>
<dbReference type="AlphaFoldDB" id="A0A1T4W3I5"/>
<evidence type="ECO:0000259" key="6">
    <source>
        <dbReference type="Pfam" id="PF12637"/>
    </source>
</evidence>
<dbReference type="Proteomes" id="UP000189733">
    <property type="component" value="Unassembled WGS sequence"/>
</dbReference>
<dbReference type="EC" id="1.17.4.1" evidence="2"/>
<feature type="domain" description="TSCPD" evidence="6">
    <location>
        <begin position="22"/>
        <end position="99"/>
    </location>
</feature>
<comment type="similarity">
    <text evidence="1">Belongs to the ribonucleoside diphosphate reductase class-2 family.</text>
</comment>
<evidence type="ECO:0000256" key="2">
    <source>
        <dbReference type="ARBA" id="ARBA00012274"/>
    </source>
</evidence>
<dbReference type="GO" id="GO:0000166">
    <property type="term" value="F:nucleotide binding"/>
    <property type="evidence" value="ECO:0007669"/>
    <property type="project" value="UniProtKB-KW"/>
</dbReference>
<keyword evidence="4" id="KW-0547">Nucleotide-binding</keyword>
<dbReference type="NCBIfam" id="TIGR03905">
    <property type="entry name" value="TIGR03905_4_Cys"/>
    <property type="match status" value="1"/>
</dbReference>
<organism evidence="7 8">
    <name type="scientific">Desulfobaculum bizertense DSM 18034</name>
    <dbReference type="NCBI Taxonomy" id="1121442"/>
    <lineage>
        <taxon>Bacteria</taxon>
        <taxon>Pseudomonadati</taxon>
        <taxon>Thermodesulfobacteriota</taxon>
        <taxon>Desulfovibrionia</taxon>
        <taxon>Desulfovibrionales</taxon>
        <taxon>Desulfovibrionaceae</taxon>
        <taxon>Desulfobaculum</taxon>
    </lineage>
</organism>
<keyword evidence="8" id="KW-1185">Reference proteome</keyword>
<dbReference type="GO" id="GO:0004748">
    <property type="term" value="F:ribonucleoside-diphosphate reductase activity, thioredoxin disulfide as acceptor"/>
    <property type="evidence" value="ECO:0007669"/>
    <property type="project" value="UniProtKB-EC"/>
</dbReference>
<accession>A0A1T4W3I5</accession>
<gene>
    <name evidence="7" type="ORF">SAMN02745702_01449</name>
</gene>